<keyword evidence="2" id="KW-1185">Reference proteome</keyword>
<accession>A0A3Q9FX71</accession>
<dbReference type="AlphaFoldDB" id="A0A3Q9FX71"/>
<dbReference type="InterPro" id="IPR016035">
    <property type="entry name" value="Acyl_Trfase/lysoPLipase"/>
</dbReference>
<evidence type="ECO:0000313" key="2">
    <source>
        <dbReference type="Proteomes" id="UP000267900"/>
    </source>
</evidence>
<sequence length="113" mass="12182">MPLDSLRTSCWSHSFANSGLRAGIELARDGRELRVVGIGRGRTPEIGHDWSALCARQLVSPVRWHATLHTLVTGLGSTRFTDFGPGRSLAGLARRAFPDVPAEPVVGLRLAVV</sequence>
<dbReference type="Proteomes" id="UP000267900">
    <property type="component" value="Chromosome"/>
</dbReference>
<organism evidence="1 2">
    <name type="scientific">Streptomyces luteoverticillatus</name>
    <name type="common">Streptoverticillium luteoverticillatus</name>
    <dbReference type="NCBI Taxonomy" id="66425"/>
    <lineage>
        <taxon>Bacteria</taxon>
        <taxon>Bacillati</taxon>
        <taxon>Actinomycetota</taxon>
        <taxon>Actinomycetes</taxon>
        <taxon>Kitasatosporales</taxon>
        <taxon>Streptomycetaceae</taxon>
        <taxon>Streptomyces</taxon>
    </lineage>
</organism>
<reference evidence="1 2" key="1">
    <citation type="submission" date="2018-12" db="EMBL/GenBank/DDBJ databases">
        <title>The whole draft genome of Streptomyce luteoverticillatus CGMCC 15060.</title>
        <authorList>
            <person name="Feng Z."/>
            <person name="Chen G."/>
            <person name="Zhang J."/>
            <person name="Zhu H."/>
            <person name="Yu X."/>
            <person name="Zhang W."/>
            <person name="Zhang X."/>
        </authorList>
    </citation>
    <scope>NUCLEOTIDE SEQUENCE [LARGE SCALE GENOMIC DNA]</scope>
    <source>
        <strain evidence="1 2">CGMCC 15060</strain>
    </source>
</reference>
<dbReference type="GO" id="GO:0016740">
    <property type="term" value="F:transferase activity"/>
    <property type="evidence" value="ECO:0007669"/>
    <property type="project" value="InterPro"/>
</dbReference>
<dbReference type="InterPro" id="IPR001227">
    <property type="entry name" value="Ac_transferase_dom_sf"/>
</dbReference>
<dbReference type="OrthoDB" id="3543921at2"/>
<dbReference type="Gene3D" id="3.40.366.10">
    <property type="entry name" value="Malonyl-Coenzyme A Acyl Carrier Protein, domain 2"/>
    <property type="match status" value="1"/>
</dbReference>
<dbReference type="EMBL" id="CP034587">
    <property type="protein sequence ID" value="AZQ74114.1"/>
    <property type="molecule type" value="Genomic_DNA"/>
</dbReference>
<dbReference type="RefSeq" id="WP_126916617.1">
    <property type="nucleotide sequence ID" value="NZ_CP034587.1"/>
</dbReference>
<dbReference type="SUPFAM" id="SSF52151">
    <property type="entry name" value="FabD/lysophospholipase-like"/>
    <property type="match status" value="1"/>
</dbReference>
<name>A0A3Q9FX71_STRLT</name>
<protein>
    <submittedName>
        <fullName evidence="1">Uncharacterized protein</fullName>
    </submittedName>
</protein>
<evidence type="ECO:0000313" key="1">
    <source>
        <dbReference type="EMBL" id="AZQ74114.1"/>
    </source>
</evidence>
<proteinExistence type="predicted"/>
<gene>
    <name evidence="1" type="ORF">EKH77_25390</name>
</gene>